<keyword evidence="6" id="KW-1185">Reference proteome</keyword>
<proteinExistence type="predicted"/>
<organism evidence="5 6">
    <name type="scientific">Papaver nudicaule</name>
    <name type="common">Iceland poppy</name>
    <dbReference type="NCBI Taxonomy" id="74823"/>
    <lineage>
        <taxon>Eukaryota</taxon>
        <taxon>Viridiplantae</taxon>
        <taxon>Streptophyta</taxon>
        <taxon>Embryophyta</taxon>
        <taxon>Tracheophyta</taxon>
        <taxon>Spermatophyta</taxon>
        <taxon>Magnoliopsida</taxon>
        <taxon>Ranunculales</taxon>
        <taxon>Papaveraceae</taxon>
        <taxon>Papaveroideae</taxon>
        <taxon>Papaver</taxon>
    </lineage>
</organism>
<dbReference type="AlphaFoldDB" id="A0AA42AT92"/>
<evidence type="ECO:0000256" key="1">
    <source>
        <dbReference type="ARBA" id="ARBA00004167"/>
    </source>
</evidence>
<dbReference type="InterPro" id="IPR000742">
    <property type="entry name" value="EGF"/>
</dbReference>
<dbReference type="EMBL" id="JAJJMA010209612">
    <property type="protein sequence ID" value="MCL7040185.1"/>
    <property type="molecule type" value="Genomic_DNA"/>
</dbReference>
<dbReference type="GO" id="GO:0016020">
    <property type="term" value="C:membrane"/>
    <property type="evidence" value="ECO:0007669"/>
    <property type="project" value="UniProtKB-SubCell"/>
</dbReference>
<dbReference type="PROSITE" id="PS00022">
    <property type="entry name" value="EGF_1"/>
    <property type="match status" value="1"/>
</dbReference>
<dbReference type="Pfam" id="PF13947">
    <property type="entry name" value="GUB_WAK_bind"/>
    <property type="match status" value="1"/>
</dbReference>
<dbReference type="InterPro" id="IPR032872">
    <property type="entry name" value="WAK_assoc_C"/>
</dbReference>
<keyword evidence="3" id="KW-0325">Glycoprotein</keyword>
<evidence type="ECO:0000256" key="2">
    <source>
        <dbReference type="ARBA" id="ARBA00022729"/>
    </source>
</evidence>
<evidence type="ECO:0000256" key="3">
    <source>
        <dbReference type="ARBA" id="ARBA00023180"/>
    </source>
</evidence>
<comment type="caution">
    <text evidence="5">The sequence shown here is derived from an EMBL/GenBank/DDBJ whole genome shotgun (WGS) entry which is preliminary data.</text>
</comment>
<gene>
    <name evidence="5" type="ORF">MKW94_008512</name>
</gene>
<dbReference type="GO" id="GO:0030247">
    <property type="term" value="F:polysaccharide binding"/>
    <property type="evidence" value="ECO:0007669"/>
    <property type="project" value="InterPro"/>
</dbReference>
<name>A0AA42AT92_PAPNU</name>
<keyword evidence="2" id="KW-0732">Signal</keyword>
<dbReference type="PANTHER" id="PTHR33138">
    <property type="entry name" value="OS01G0690200 PROTEIN"/>
    <property type="match status" value="1"/>
</dbReference>
<reference evidence="5" key="1">
    <citation type="submission" date="2022-03" db="EMBL/GenBank/DDBJ databases">
        <title>A functionally conserved STORR gene fusion in Papaver species that diverged 16.8 million years ago.</title>
        <authorList>
            <person name="Catania T."/>
        </authorList>
    </citation>
    <scope>NUCLEOTIDE SEQUENCE</scope>
    <source>
        <strain evidence="5">S-191538</strain>
    </source>
</reference>
<dbReference type="InterPro" id="IPR025287">
    <property type="entry name" value="WAK_GUB"/>
</dbReference>
<dbReference type="PANTHER" id="PTHR33138:SF72">
    <property type="entry name" value="WALL-ASSOCIATED RECEPTOR KINASE CARBOXY-TERMINAL PROTEIN"/>
    <property type="match status" value="1"/>
</dbReference>
<feature type="domain" description="EGF-like" evidence="4">
    <location>
        <begin position="269"/>
        <end position="280"/>
    </location>
</feature>
<sequence length="287" mass="31952">MISHHTHHHASIDSLLFFKPYVIILSILVLRANVCIAQETNQERYEKCKNNFVCGNRIDVGYPFWGVDHNDGDKSRPDYCGLPSYKLDCYDGDIAEIKIGEETYRVLEINSSSQAMNITNKEFLDDDDACPAKYSIANFGSPLFNDAPDVVPLFLYFDCLSFNPPDQFTYRFKCNTGTRDAYFWFTEAPPIPDFTPDFRSCGKIVQVHVMKEALEGLTAKPETLPIVIKQGFNVTYIYTESGSSIDICPTCSGSGGACGYNTTTSNPTCFCPDGTTGISCGMFFSSS</sequence>
<protein>
    <recommendedName>
        <fullName evidence="4">EGF-like domain-containing protein</fullName>
    </recommendedName>
</protein>
<dbReference type="Pfam" id="PF14380">
    <property type="entry name" value="WAK_assoc"/>
    <property type="match status" value="1"/>
</dbReference>
<comment type="subcellular location">
    <subcellularLocation>
        <location evidence="1">Membrane</location>
        <topology evidence="1">Single-pass membrane protein</topology>
    </subcellularLocation>
</comment>
<evidence type="ECO:0000259" key="4">
    <source>
        <dbReference type="PROSITE" id="PS00022"/>
    </source>
</evidence>
<accession>A0AA42AT92</accession>
<evidence type="ECO:0000313" key="6">
    <source>
        <dbReference type="Proteomes" id="UP001177140"/>
    </source>
</evidence>
<evidence type="ECO:0000313" key="5">
    <source>
        <dbReference type="EMBL" id="MCL7040185.1"/>
    </source>
</evidence>
<dbReference type="Proteomes" id="UP001177140">
    <property type="component" value="Unassembled WGS sequence"/>
</dbReference>